<dbReference type="Proteomes" id="UP000249819">
    <property type="component" value="Unassembled WGS sequence"/>
</dbReference>
<accession>A0A327WAD4</accession>
<evidence type="ECO:0008006" key="3">
    <source>
        <dbReference type="Google" id="ProtNLM"/>
    </source>
</evidence>
<evidence type="ECO:0000313" key="1">
    <source>
        <dbReference type="EMBL" id="RAJ87687.1"/>
    </source>
</evidence>
<reference evidence="1 2" key="1">
    <citation type="submission" date="2018-06" db="EMBL/GenBank/DDBJ databases">
        <title>Genomic Encyclopedia of Archaeal and Bacterial Type Strains, Phase II (KMG-II): from individual species to whole genera.</title>
        <authorList>
            <person name="Goeker M."/>
        </authorList>
    </citation>
    <scope>NUCLEOTIDE SEQUENCE [LARGE SCALE GENOMIC DNA]</scope>
    <source>
        <strain evidence="1 2">DSM 29821</strain>
    </source>
</reference>
<dbReference type="PROSITE" id="PS51257">
    <property type="entry name" value="PROKAR_LIPOPROTEIN"/>
    <property type="match status" value="1"/>
</dbReference>
<dbReference type="EMBL" id="QLMA01000001">
    <property type="protein sequence ID" value="RAJ87687.1"/>
    <property type="molecule type" value="Genomic_DNA"/>
</dbReference>
<name>A0A327WAD4_9BACT</name>
<organism evidence="1 2">
    <name type="scientific">Chitinophaga dinghuensis</name>
    <dbReference type="NCBI Taxonomy" id="1539050"/>
    <lineage>
        <taxon>Bacteria</taxon>
        <taxon>Pseudomonadati</taxon>
        <taxon>Bacteroidota</taxon>
        <taxon>Chitinophagia</taxon>
        <taxon>Chitinophagales</taxon>
        <taxon>Chitinophagaceae</taxon>
        <taxon>Chitinophaga</taxon>
    </lineage>
</organism>
<dbReference type="AlphaFoldDB" id="A0A327WAD4"/>
<sequence length="214" mass="24931">MQIFRMRYFLLNSLIVLTFAFGGCRSVYKGLRTQEHGDVNCIRKFAPQFSNTLYSTQVNVMKHHLSGLVFLKMMPDSSLRMVFANEMGFKFFDFEYDKDGHFTKHFIIPKMDKKAVVKTLSQDFALVLMRPDLSQAHVAKDDSSTYVVVPTEKGNNYYITNNDCTQLLRIEKSSERKPVVRITMDHYTNGVPDSIYIKHLNFKFNISLQRVEKK</sequence>
<comment type="caution">
    <text evidence="1">The sequence shown here is derived from an EMBL/GenBank/DDBJ whole genome shotgun (WGS) entry which is preliminary data.</text>
</comment>
<protein>
    <recommendedName>
        <fullName evidence="3">Outer membrane lipoprotein-sorting protein</fullName>
    </recommendedName>
</protein>
<gene>
    <name evidence="1" type="ORF">CLV59_101448</name>
</gene>
<keyword evidence="2" id="KW-1185">Reference proteome</keyword>
<evidence type="ECO:0000313" key="2">
    <source>
        <dbReference type="Proteomes" id="UP000249819"/>
    </source>
</evidence>
<proteinExistence type="predicted"/>